<gene>
    <name evidence="4" type="ORF">EXIGLDRAFT_840039</name>
</gene>
<dbReference type="SMART" id="SM00323">
    <property type="entry name" value="RasGAP"/>
    <property type="match status" value="1"/>
</dbReference>
<evidence type="ECO:0000259" key="3">
    <source>
        <dbReference type="PROSITE" id="PS50018"/>
    </source>
</evidence>
<dbReference type="OrthoDB" id="28245at2759"/>
<keyword evidence="5" id="KW-1185">Reference proteome</keyword>
<dbReference type="Proteomes" id="UP000077266">
    <property type="component" value="Unassembled WGS sequence"/>
</dbReference>
<dbReference type="InParanoid" id="A0A165ENB9"/>
<feature type="domain" description="Ras-GAP" evidence="3">
    <location>
        <begin position="559"/>
        <end position="754"/>
    </location>
</feature>
<evidence type="ECO:0000313" key="4">
    <source>
        <dbReference type="EMBL" id="KZV87338.1"/>
    </source>
</evidence>
<accession>A0A165ENB9</accession>
<dbReference type="Pfam" id="PF00616">
    <property type="entry name" value="RasGAP"/>
    <property type="match status" value="1"/>
</dbReference>
<dbReference type="Gene3D" id="1.10.506.10">
    <property type="entry name" value="GTPase Activation - p120gap, domain 1"/>
    <property type="match status" value="2"/>
</dbReference>
<name>A0A165ENB9_EXIGL</name>
<evidence type="ECO:0000256" key="2">
    <source>
        <dbReference type="ARBA" id="ARBA00022553"/>
    </source>
</evidence>
<dbReference type="InterPro" id="IPR008936">
    <property type="entry name" value="Rho_GTPase_activation_prot"/>
</dbReference>
<dbReference type="InterPro" id="IPR001936">
    <property type="entry name" value="RasGAP_dom"/>
</dbReference>
<proteinExistence type="predicted"/>
<protein>
    <recommendedName>
        <fullName evidence="3">Ras-GAP domain-containing protein</fullName>
    </recommendedName>
</protein>
<sequence length="1948" mass="216878">MLQKPFDTNSNRILIPHILIVLTRYADDAYAEDEEAPWKYSPDRLPSFLAAEFALVIALSSPGMDVTLQAAHGLQLLARAERHERAPRPPLPGPEEQLKRWAVYEQIGEERFNYVGRLAYQKRLRQLFRVVSPSNPFNLALFNYCFARWLELSQSVVQPAESTNAALKAGWQNLTFALAGMVGGCIALEGENTEIRSLAKHMPQHLEHVATLPNNPTMLARQFISELMDMLDNENAVIRETAKDALGSELHPRLFPVLLQQIERVNRAGADPERPDDGIALLFEQCMSVLKAMFDRIDTPPELSKLNVDISRMMLILSRFINRGNDNSRACFRARIKFCQLCDSLMAKRNFLTIRKESSLRNEIVDRLFGWIKDSQALRSIDPSYTRLQAECDGACLNTAVNMLEKMRLEPPESATSSDTANLLSRTFYRYLTEMQLMAGIHSMGSMKGEDDIAESFNSSLRTTRDEPAIRALVVKGVVNMLQANPDAGTKHCLALGIHDDLRLRIQFCHIFAGALASGRKLESPATVTPPPQLNQLCEMLRGSDMLALAVCEICPANEVDVVIPVLLNVIDTHDGLLRLMKSAINREVAQTESDKELFRSNSVWTRLLGACAKMQGYNYLRKVIQPVVEQLQAMPADQSVEVDPIKASNATEEDLKQNMANLKVIAQSLLDIISNSTPLMPPIIMDVCKHITDTVGNVWPGSRQTALGAFLFLRFICPAIAAPHTVDIDVPKENNEIRRGLILMTKIIQNIANNVLFGQDSEQFLTDLNPFLNENARKVQAFQEKVARGTSEKDHRVGTADIGTYSDETDAIVFQRFFHLHAEKVGTELLSYQGHDSSNMGKQTWDMLCTALGELGPPIERPQLIPLDSQRHTKLVDFLQRNQHRSTESVRQLFTETSIDPERSLVFMLALSRLNAETDDLELVLLQIFKTLLEFSAHQQPFEIVIDCTMFAPSSEVPLPWIKYLIELIPSDLALQFQTAYVVNTNGAGQLYLRKVLHALASVPFGKQITVINTLKDLADVLPASSVAAIGSSASLDGESKESFPEVYQVLRGAARIPVTFQLGTTHIRITSTKAQQIFPGVQCKTTEIIPLSDIGDVTPYSSDRSPEFTIRRQRQDGTLIFASDSRDVIMKAIRLKKARQKSEETMSIDRNSRNVVLSATLINVGLLHLCNDEEMLRSAAYDLLCALCTYLDYDGSPILPSRGCFVPQNATAVSLPFSETLSRFAPQLTLDFLFEFCIAFDKLSAGQKTISMQCIAPWLRNLPMFMNPLNPLYEQSSSKLRDCMRFLIDLTVKDSEIYPLAQRHVWSEIGRLDSGFISLALDELIRAAVDDGIGSFRCELIADTLISLASTVTVRGKVITRLRKAVSKTYLTYTRNLIDNPAWPEIAVLTRLALVVSYNTRNPIQTQLFVPETAHLITILASVGTVTMRTSVHGLALNLIHSLYASRLDHAQSAEQLRVLLDVATSPETLRSFGLSRTDQSSDFNATETFNDVEAVDALENMTKLLVKVIAAAAPSIVLQNVWRARWMSLVVSTAFQISPYIQSRALTVLGILSHSDLDDDLLYQVLVALQKALRMGDKVEVYIVSIIRCLTNVVPGLPPSSRYLPQLFWIPVILLQTSDTNIFKESLRLLDAVVRTLQGHQLLAENDGLANYMLTTRDSFADVISHVEQMQGINFDVSFTFSLTALIYRGIHVASIREAVQSTLRTLLRATTRSSPVHDELRAAVDPDAVAYFIALLFCGTPTEEEAAELLHDAGLSVEQLPTLPLRLPTRGRDWRLHLQRSTEMLGLTDKAKAALFAVSLVLMMEATSSPTLVQQVNMIQFLTDVGHSFAEYAMMACTYRLETLPVSLHDLLNHTSDPEVVQIASRFSHMAMDAATRPRSSSAAGKTRVTLRSSLQEEGMAGILEARPFTDGLDTEVMEPVDKVLSVILETPVGPSGLVSFADV</sequence>
<dbReference type="InterPro" id="IPR011993">
    <property type="entry name" value="PH-like_dom_sf"/>
</dbReference>
<dbReference type="EMBL" id="KV426128">
    <property type="protein sequence ID" value="KZV87338.1"/>
    <property type="molecule type" value="Genomic_DNA"/>
</dbReference>
<reference evidence="4 5" key="1">
    <citation type="journal article" date="2016" name="Mol. Biol. Evol.">
        <title>Comparative Genomics of Early-Diverging Mushroom-Forming Fungi Provides Insights into the Origins of Lignocellulose Decay Capabilities.</title>
        <authorList>
            <person name="Nagy L.G."/>
            <person name="Riley R."/>
            <person name="Tritt A."/>
            <person name="Adam C."/>
            <person name="Daum C."/>
            <person name="Floudas D."/>
            <person name="Sun H."/>
            <person name="Yadav J.S."/>
            <person name="Pangilinan J."/>
            <person name="Larsson K.H."/>
            <person name="Matsuura K."/>
            <person name="Barry K."/>
            <person name="Labutti K."/>
            <person name="Kuo R."/>
            <person name="Ohm R.A."/>
            <person name="Bhattacharya S.S."/>
            <person name="Shirouzu T."/>
            <person name="Yoshinaga Y."/>
            <person name="Martin F.M."/>
            <person name="Grigoriev I.V."/>
            <person name="Hibbett D.S."/>
        </authorList>
    </citation>
    <scope>NUCLEOTIDE SEQUENCE [LARGE SCALE GENOMIC DNA]</scope>
    <source>
        <strain evidence="4 5">HHB12029</strain>
    </source>
</reference>
<dbReference type="PROSITE" id="PS50018">
    <property type="entry name" value="RAS_GTPASE_ACTIV_2"/>
    <property type="match status" value="1"/>
</dbReference>
<dbReference type="Pfam" id="PF13716">
    <property type="entry name" value="CRAL_TRIO_2"/>
    <property type="match status" value="1"/>
</dbReference>
<keyword evidence="2" id="KW-0597">Phosphoprotein</keyword>
<dbReference type="Gene3D" id="2.30.29.30">
    <property type="entry name" value="Pleckstrin-homology domain (PH domain)/Phosphotyrosine-binding domain (PTB)"/>
    <property type="match status" value="1"/>
</dbReference>
<dbReference type="Gene3D" id="3.40.525.10">
    <property type="entry name" value="CRAL-TRIO lipid binding domain"/>
    <property type="match status" value="1"/>
</dbReference>
<dbReference type="PANTHER" id="PTHR10194">
    <property type="entry name" value="RAS GTPASE-ACTIVATING PROTEINS"/>
    <property type="match status" value="1"/>
</dbReference>
<evidence type="ECO:0000256" key="1">
    <source>
        <dbReference type="ARBA" id="ARBA00022468"/>
    </source>
</evidence>
<evidence type="ECO:0000313" key="5">
    <source>
        <dbReference type="Proteomes" id="UP000077266"/>
    </source>
</evidence>
<dbReference type="InterPro" id="IPR036865">
    <property type="entry name" value="CRAL-TRIO_dom_sf"/>
</dbReference>
<dbReference type="InterPro" id="IPR001251">
    <property type="entry name" value="CRAL-TRIO_dom"/>
</dbReference>
<dbReference type="GO" id="GO:0005096">
    <property type="term" value="F:GTPase activator activity"/>
    <property type="evidence" value="ECO:0007669"/>
    <property type="project" value="UniProtKB-KW"/>
</dbReference>
<dbReference type="STRING" id="1314781.A0A165ENB9"/>
<dbReference type="InterPro" id="IPR039360">
    <property type="entry name" value="Ras_GTPase"/>
</dbReference>
<dbReference type="PANTHER" id="PTHR10194:SF142">
    <property type="entry name" value="NEUROFIBROMIN"/>
    <property type="match status" value="1"/>
</dbReference>
<organism evidence="4 5">
    <name type="scientific">Exidia glandulosa HHB12029</name>
    <dbReference type="NCBI Taxonomy" id="1314781"/>
    <lineage>
        <taxon>Eukaryota</taxon>
        <taxon>Fungi</taxon>
        <taxon>Dikarya</taxon>
        <taxon>Basidiomycota</taxon>
        <taxon>Agaricomycotina</taxon>
        <taxon>Agaricomycetes</taxon>
        <taxon>Auriculariales</taxon>
        <taxon>Exidiaceae</taxon>
        <taxon>Exidia</taxon>
    </lineage>
</organism>
<dbReference type="SUPFAM" id="SSF48350">
    <property type="entry name" value="GTPase activation domain, GAP"/>
    <property type="match status" value="1"/>
</dbReference>
<keyword evidence="1" id="KW-0343">GTPase activation</keyword>